<gene>
    <name evidence="8" type="ORF">CYJ41_05325</name>
</gene>
<protein>
    <recommendedName>
        <fullName evidence="7">Sulfatase N-terminal domain-containing protein</fullName>
    </recommendedName>
</protein>
<feature type="domain" description="Sulfatase N-terminal" evidence="7">
    <location>
        <begin position="162"/>
        <end position="451"/>
    </location>
</feature>
<proteinExistence type="predicted"/>
<feature type="transmembrane region" description="Helical" evidence="6">
    <location>
        <begin position="26"/>
        <end position="43"/>
    </location>
</feature>
<comment type="subcellular location">
    <subcellularLocation>
        <location evidence="1">Cell membrane</location>
        <topology evidence="1">Multi-pass membrane protein</topology>
    </subcellularLocation>
</comment>
<dbReference type="PANTHER" id="PTHR47371:SF3">
    <property type="entry name" value="PHOSPHOGLYCEROL TRANSFERASE I"/>
    <property type="match status" value="1"/>
</dbReference>
<feature type="transmembrane region" description="Helical" evidence="6">
    <location>
        <begin position="105"/>
        <end position="123"/>
    </location>
</feature>
<dbReference type="PANTHER" id="PTHR47371">
    <property type="entry name" value="LIPOTEICHOIC ACID SYNTHASE"/>
    <property type="match status" value="1"/>
</dbReference>
<comment type="caution">
    <text evidence="8">The sequence shown here is derived from an EMBL/GenBank/DDBJ whole genome shotgun (WGS) entry which is preliminary data.</text>
</comment>
<evidence type="ECO:0000256" key="5">
    <source>
        <dbReference type="ARBA" id="ARBA00023136"/>
    </source>
</evidence>
<dbReference type="Gene3D" id="3.40.720.10">
    <property type="entry name" value="Alkaline Phosphatase, subunit A"/>
    <property type="match status" value="1"/>
</dbReference>
<name>A0A2I1NA74_9BACT</name>
<accession>A0A2I1NA74</accession>
<dbReference type="Proteomes" id="UP000234639">
    <property type="component" value="Unassembled WGS sequence"/>
</dbReference>
<dbReference type="GO" id="GO:0005886">
    <property type="term" value="C:plasma membrane"/>
    <property type="evidence" value="ECO:0007669"/>
    <property type="project" value="UniProtKB-SubCell"/>
</dbReference>
<dbReference type="SUPFAM" id="SSF53649">
    <property type="entry name" value="Alkaline phosphatase-like"/>
    <property type="match status" value="1"/>
</dbReference>
<evidence type="ECO:0000256" key="6">
    <source>
        <dbReference type="SAM" id="Phobius"/>
    </source>
</evidence>
<evidence type="ECO:0000256" key="2">
    <source>
        <dbReference type="ARBA" id="ARBA00022475"/>
    </source>
</evidence>
<dbReference type="AlphaFoldDB" id="A0A2I1NA74"/>
<keyword evidence="5 6" id="KW-0472">Membrane</keyword>
<sequence>MISLLFFLLFILSVFFINSKIIKLLAVVYTFVFLLISLFNYALYSFTGNYLTISTLNLIFLSIKGAPIITFWRQILLFLLYFTAIVLFCIIVYKYLKKTKKDIKFAKIIFLIALFFSIFYNPLTKSIIDIYRFYNPQFHPKVSENLEKSLSKPKISNVNFNKNIVYIYLESFSRNFIANYKELTPNLNSFDNRLDFININQIPQGAGITIEGMFASQCGLPYFLTKYGKKKDDGNVNLENAKPKFPKSNIICAPDVLQKLGYHTYFIKGADLGFQNTDMFLKSRNYDEMYGKKELIKRGAKNINSWGVDDDELFDFAFEDFIKMSERKDKFLQVILNVSMHVPDGFVSKKCNELLGLSSNEMLSAVKCTDFLLGEFINKVRSSKYSKNTIIVIQNDHLMPYMVANGVDSEKIKNSKMLFMILDDSINGVKVIENYGSSLDTFTTFLGYIGVTDEMNLGRNILIKDSLDNTKENINMLYKAAMGGLLSIKYKK</sequence>
<dbReference type="CDD" id="cd16015">
    <property type="entry name" value="LTA_synthase"/>
    <property type="match status" value="1"/>
</dbReference>
<reference evidence="8 9" key="1">
    <citation type="submission" date="2017-12" db="EMBL/GenBank/DDBJ databases">
        <title>Phylogenetic diversity of female urinary microbiome.</title>
        <authorList>
            <person name="Thomas-White K."/>
            <person name="Wolfe A.J."/>
        </authorList>
    </citation>
    <scope>NUCLEOTIDE SEQUENCE [LARGE SCALE GENOMIC DNA]</scope>
    <source>
        <strain evidence="8 9">UMB0112</strain>
    </source>
</reference>
<evidence type="ECO:0000313" key="9">
    <source>
        <dbReference type="Proteomes" id="UP000234639"/>
    </source>
</evidence>
<evidence type="ECO:0000256" key="1">
    <source>
        <dbReference type="ARBA" id="ARBA00004651"/>
    </source>
</evidence>
<feature type="transmembrane region" description="Helical" evidence="6">
    <location>
        <begin position="75"/>
        <end position="93"/>
    </location>
</feature>
<keyword evidence="2" id="KW-1003">Cell membrane</keyword>
<organism evidence="8 9">
    <name type="scientific">Campylobacter ureolyticus</name>
    <dbReference type="NCBI Taxonomy" id="827"/>
    <lineage>
        <taxon>Bacteria</taxon>
        <taxon>Pseudomonadati</taxon>
        <taxon>Campylobacterota</taxon>
        <taxon>Epsilonproteobacteria</taxon>
        <taxon>Campylobacterales</taxon>
        <taxon>Campylobacteraceae</taxon>
        <taxon>Campylobacter</taxon>
    </lineage>
</organism>
<evidence type="ECO:0000259" key="7">
    <source>
        <dbReference type="Pfam" id="PF00884"/>
    </source>
</evidence>
<keyword evidence="3 6" id="KW-0812">Transmembrane</keyword>
<dbReference type="InterPro" id="IPR050448">
    <property type="entry name" value="OpgB/LTA_synthase_biosynth"/>
</dbReference>
<dbReference type="InterPro" id="IPR000917">
    <property type="entry name" value="Sulfatase_N"/>
</dbReference>
<dbReference type="EMBL" id="PKHU01000004">
    <property type="protein sequence ID" value="PKZ29261.1"/>
    <property type="molecule type" value="Genomic_DNA"/>
</dbReference>
<keyword evidence="4 6" id="KW-1133">Transmembrane helix</keyword>
<evidence type="ECO:0000256" key="3">
    <source>
        <dbReference type="ARBA" id="ARBA00022692"/>
    </source>
</evidence>
<dbReference type="Pfam" id="PF00884">
    <property type="entry name" value="Sulfatase"/>
    <property type="match status" value="1"/>
</dbReference>
<dbReference type="InterPro" id="IPR017850">
    <property type="entry name" value="Alkaline_phosphatase_core_sf"/>
</dbReference>
<evidence type="ECO:0000256" key="4">
    <source>
        <dbReference type="ARBA" id="ARBA00022989"/>
    </source>
</evidence>
<evidence type="ECO:0000313" key="8">
    <source>
        <dbReference type="EMBL" id="PKZ29261.1"/>
    </source>
</evidence>